<protein>
    <submittedName>
        <fullName evidence="1">Uncharacterized protein</fullName>
    </submittedName>
</protein>
<name>A0A167WKY9_9AGAM</name>
<keyword evidence="2" id="KW-1185">Reference proteome</keyword>
<organism evidence="1 2">
    <name type="scientific">Athelia psychrophila</name>
    <dbReference type="NCBI Taxonomy" id="1759441"/>
    <lineage>
        <taxon>Eukaryota</taxon>
        <taxon>Fungi</taxon>
        <taxon>Dikarya</taxon>
        <taxon>Basidiomycota</taxon>
        <taxon>Agaricomycotina</taxon>
        <taxon>Agaricomycetes</taxon>
        <taxon>Agaricomycetidae</taxon>
        <taxon>Atheliales</taxon>
        <taxon>Atheliaceae</taxon>
        <taxon>Athelia</taxon>
    </lineage>
</organism>
<sequence>MHRSRRRRPVDLCTHDRHHRSRRLRQTPRSCSAKAHLRNYREGREDTRQYGRCMQPYRRDTCLGGICGGLLYTGGASGICSVQVAQCPSRSLLSRRRRHHQCLLL</sequence>
<accession>A0A167WKY9</accession>
<proteinExistence type="predicted"/>
<evidence type="ECO:0000313" key="2">
    <source>
        <dbReference type="Proteomes" id="UP000076532"/>
    </source>
</evidence>
<reference evidence="1 2" key="1">
    <citation type="journal article" date="2016" name="Mol. Biol. Evol.">
        <title>Comparative Genomics of Early-Diverging Mushroom-Forming Fungi Provides Insights into the Origins of Lignocellulose Decay Capabilities.</title>
        <authorList>
            <person name="Nagy L.G."/>
            <person name="Riley R."/>
            <person name="Tritt A."/>
            <person name="Adam C."/>
            <person name="Daum C."/>
            <person name="Floudas D."/>
            <person name="Sun H."/>
            <person name="Yadav J.S."/>
            <person name="Pangilinan J."/>
            <person name="Larsson K.H."/>
            <person name="Matsuura K."/>
            <person name="Barry K."/>
            <person name="Labutti K."/>
            <person name="Kuo R."/>
            <person name="Ohm R.A."/>
            <person name="Bhattacharya S.S."/>
            <person name="Shirouzu T."/>
            <person name="Yoshinaga Y."/>
            <person name="Martin F.M."/>
            <person name="Grigoriev I.V."/>
            <person name="Hibbett D.S."/>
        </authorList>
    </citation>
    <scope>NUCLEOTIDE SEQUENCE [LARGE SCALE GENOMIC DNA]</scope>
    <source>
        <strain evidence="1 2">CBS 109695</strain>
    </source>
</reference>
<dbReference type="AlphaFoldDB" id="A0A167WKY9"/>
<dbReference type="Proteomes" id="UP000076532">
    <property type="component" value="Unassembled WGS sequence"/>
</dbReference>
<dbReference type="EMBL" id="KV417799">
    <property type="protein sequence ID" value="KZP06217.1"/>
    <property type="molecule type" value="Genomic_DNA"/>
</dbReference>
<gene>
    <name evidence="1" type="ORF">FIBSPDRAFT_329445</name>
</gene>
<evidence type="ECO:0000313" key="1">
    <source>
        <dbReference type="EMBL" id="KZP06217.1"/>
    </source>
</evidence>